<keyword evidence="4" id="KW-0560">Oxidoreductase</keyword>
<keyword evidence="10" id="KW-1185">Reference proteome</keyword>
<dbReference type="eggNOG" id="KOG2495">
    <property type="taxonomic scope" value="Eukaryota"/>
</dbReference>
<name>W2SDV0_CYPE1</name>
<dbReference type="InParanoid" id="W2SDV0"/>
<dbReference type="VEuPathDB" id="FungiDB:HMPREF1541_01075"/>
<evidence type="ECO:0000256" key="3">
    <source>
        <dbReference type="ARBA" id="ARBA00022827"/>
    </source>
</evidence>
<dbReference type="GeneID" id="19968414"/>
<dbReference type="Pfam" id="PF07992">
    <property type="entry name" value="Pyr_redox_2"/>
    <property type="match status" value="1"/>
</dbReference>
<keyword evidence="2" id="KW-0285">Flavoprotein</keyword>
<evidence type="ECO:0000256" key="2">
    <source>
        <dbReference type="ARBA" id="ARBA00022630"/>
    </source>
</evidence>
<dbReference type="SUPFAM" id="SSF51905">
    <property type="entry name" value="FAD/NAD(P)-binding domain"/>
    <property type="match status" value="2"/>
</dbReference>
<feature type="region of interest" description="Disordered" evidence="6">
    <location>
        <begin position="451"/>
        <end position="478"/>
    </location>
</feature>
<keyword evidence="5" id="KW-0520">NAD</keyword>
<dbReference type="PRINTS" id="PR00368">
    <property type="entry name" value="FADPNR"/>
</dbReference>
<dbReference type="GO" id="GO:0005739">
    <property type="term" value="C:mitochondrion"/>
    <property type="evidence" value="ECO:0007669"/>
    <property type="project" value="UniProtKB-ARBA"/>
</dbReference>
<dbReference type="PANTHER" id="PTHR43706">
    <property type="entry name" value="NADH DEHYDROGENASE"/>
    <property type="match status" value="1"/>
</dbReference>
<dbReference type="EMBL" id="KB822711">
    <property type="protein sequence ID" value="ETN46886.1"/>
    <property type="molecule type" value="Genomic_DNA"/>
</dbReference>
<evidence type="ECO:0000313" key="10">
    <source>
        <dbReference type="Proteomes" id="UP000030752"/>
    </source>
</evidence>
<dbReference type="HOGENOM" id="CLU_021377_1_0_1"/>
<dbReference type="Gene3D" id="3.50.50.100">
    <property type="match status" value="1"/>
</dbReference>
<sequence length="610" mass="67157">MSGLVWRSHLAADYHLPSRSLSQYTSITPFFIQNRRTRLSVPRRQPRRGYAAVADPPPPLKEDKRERVVVLGSGWAGYVIARKLDPKKYRAIMVSPRPYFVFTPLLNDSAVGTLEFRNVLESVRRRTSHIDYLQGWADDIDFAAKTVTVEPNVLDQNVGTALVGGSQRNEASTTSIPADHFNLGGNAQPGGTGPRQVPTFPISYDKLVIAVGCYSQTFDTQGIRENALFLKDVNDARRIRRRILDLFELCRMPFIPESVKRYLLHFAIVGGGPTGMEFAASLSDLIDQDLSKIYPDQMQYVRITLFDVAPKVLPMFDKSLADYAVKQYKRRNVEIKTSHHVVRLRKGFPNDPIAKSNQEGQVKHRVYTIETKEEGDEGIGMCVWSTGNMANPFVSKALDSVRTFPTSSATILDTDTGTKIEHPDQHKWLIQRDSKTGLILVDDHFRVQLQTGPANGAADNSANNGKATDDDGSSSTTASATMNDVFAIGDTTIMASGRLPGTAQVANQQALWLGSTLNRHPGAAAYGAADGFGFKNLGVMTYLGGSKAVLQAPKGGDDGGSGGTQGLKGWVAFLIWRGAYLTMTLSWRNRVLVLVQWAAVKVFGRDISRF</sequence>
<reference evidence="9 10" key="1">
    <citation type="submission" date="2013-03" db="EMBL/GenBank/DDBJ databases">
        <title>The Genome Sequence of Phialophora europaea CBS 101466.</title>
        <authorList>
            <consortium name="The Broad Institute Genomics Platform"/>
            <person name="Cuomo C."/>
            <person name="de Hoog S."/>
            <person name="Gorbushina A."/>
            <person name="Walker B."/>
            <person name="Young S.K."/>
            <person name="Zeng Q."/>
            <person name="Gargeya S."/>
            <person name="Fitzgerald M."/>
            <person name="Haas B."/>
            <person name="Abouelleil A."/>
            <person name="Allen A.W."/>
            <person name="Alvarado L."/>
            <person name="Arachchi H.M."/>
            <person name="Berlin A.M."/>
            <person name="Chapman S.B."/>
            <person name="Gainer-Dewar J."/>
            <person name="Goldberg J."/>
            <person name="Griggs A."/>
            <person name="Gujja S."/>
            <person name="Hansen M."/>
            <person name="Howarth C."/>
            <person name="Imamovic A."/>
            <person name="Ireland A."/>
            <person name="Larimer J."/>
            <person name="McCowan C."/>
            <person name="Murphy C."/>
            <person name="Pearson M."/>
            <person name="Poon T.W."/>
            <person name="Priest M."/>
            <person name="Roberts A."/>
            <person name="Saif S."/>
            <person name="Shea T."/>
            <person name="Sisk P."/>
            <person name="Sykes S."/>
            <person name="Wortman J."/>
            <person name="Nusbaum C."/>
            <person name="Birren B."/>
        </authorList>
    </citation>
    <scope>NUCLEOTIDE SEQUENCE [LARGE SCALE GENOMIC DNA]</scope>
    <source>
        <strain evidence="9 10">CBS 101466</strain>
    </source>
</reference>
<evidence type="ECO:0000256" key="4">
    <source>
        <dbReference type="ARBA" id="ARBA00023002"/>
    </source>
</evidence>
<feature type="domain" description="FAD/NAD(P)-binding" evidence="7">
    <location>
        <begin position="67"/>
        <end position="392"/>
    </location>
</feature>
<dbReference type="OrthoDB" id="3244603at2759"/>
<protein>
    <submittedName>
        <fullName evidence="9">Uncharacterized protein</fullName>
    </submittedName>
</protein>
<proteinExistence type="inferred from homology"/>
<organism evidence="9 10">
    <name type="scientific">Cyphellophora europaea (strain CBS 101466)</name>
    <name type="common">Phialophora europaea</name>
    <dbReference type="NCBI Taxonomy" id="1220924"/>
    <lineage>
        <taxon>Eukaryota</taxon>
        <taxon>Fungi</taxon>
        <taxon>Dikarya</taxon>
        <taxon>Ascomycota</taxon>
        <taxon>Pezizomycotina</taxon>
        <taxon>Eurotiomycetes</taxon>
        <taxon>Chaetothyriomycetidae</taxon>
        <taxon>Chaetothyriales</taxon>
        <taxon>Cyphellophoraceae</taxon>
        <taxon>Cyphellophora</taxon>
    </lineage>
</organism>
<keyword evidence="3" id="KW-0274">FAD</keyword>
<evidence type="ECO:0000256" key="6">
    <source>
        <dbReference type="SAM" id="MobiDB-lite"/>
    </source>
</evidence>
<dbReference type="InterPro" id="IPR023753">
    <property type="entry name" value="FAD/NAD-binding_dom"/>
</dbReference>
<dbReference type="InterPro" id="IPR054585">
    <property type="entry name" value="NDH2-like_C"/>
</dbReference>
<dbReference type="Pfam" id="PF22366">
    <property type="entry name" value="NDH2_C"/>
    <property type="match status" value="1"/>
</dbReference>
<dbReference type="Proteomes" id="UP000030752">
    <property type="component" value="Unassembled WGS sequence"/>
</dbReference>
<dbReference type="InterPro" id="IPR036188">
    <property type="entry name" value="FAD/NAD-bd_sf"/>
</dbReference>
<dbReference type="RefSeq" id="XP_008711598.1">
    <property type="nucleotide sequence ID" value="XM_008713376.1"/>
</dbReference>
<gene>
    <name evidence="9" type="ORF">HMPREF1541_01075</name>
</gene>
<comment type="similarity">
    <text evidence="1">Belongs to the NADH dehydrogenase family.</text>
</comment>
<dbReference type="GO" id="GO:0003954">
    <property type="term" value="F:NADH dehydrogenase activity"/>
    <property type="evidence" value="ECO:0007669"/>
    <property type="project" value="InterPro"/>
</dbReference>
<dbReference type="PANTHER" id="PTHR43706:SF17">
    <property type="entry name" value="NADH DEHYDROGENASE (EUROFUNG)"/>
    <property type="match status" value="1"/>
</dbReference>
<dbReference type="InterPro" id="IPR045024">
    <property type="entry name" value="NDH-2"/>
</dbReference>
<feature type="compositionally biased region" description="Low complexity" evidence="6">
    <location>
        <begin position="452"/>
        <end position="466"/>
    </location>
</feature>
<evidence type="ECO:0000256" key="5">
    <source>
        <dbReference type="ARBA" id="ARBA00023027"/>
    </source>
</evidence>
<evidence type="ECO:0000259" key="8">
    <source>
        <dbReference type="Pfam" id="PF22366"/>
    </source>
</evidence>
<evidence type="ECO:0000259" key="7">
    <source>
        <dbReference type="Pfam" id="PF07992"/>
    </source>
</evidence>
<dbReference type="AlphaFoldDB" id="W2SDV0"/>
<feature type="domain" description="External alternative NADH-ubiquinone oxidoreductase-like C-terminal" evidence="8">
    <location>
        <begin position="537"/>
        <end position="606"/>
    </location>
</feature>
<evidence type="ECO:0000256" key="1">
    <source>
        <dbReference type="ARBA" id="ARBA00005272"/>
    </source>
</evidence>
<accession>W2SDV0</accession>
<evidence type="ECO:0000313" key="9">
    <source>
        <dbReference type="EMBL" id="ETN46886.1"/>
    </source>
</evidence>
<dbReference type="STRING" id="1220924.W2SDV0"/>